<gene>
    <name evidence="2" type="primary">LOC100187425</name>
</gene>
<organism evidence="2">
    <name type="scientific">Phallusia mammillata</name>
    <dbReference type="NCBI Taxonomy" id="59560"/>
    <lineage>
        <taxon>Eukaryota</taxon>
        <taxon>Metazoa</taxon>
        <taxon>Chordata</taxon>
        <taxon>Tunicata</taxon>
        <taxon>Ascidiacea</taxon>
        <taxon>Phlebobranchia</taxon>
        <taxon>Ascidiidae</taxon>
        <taxon>Phallusia</taxon>
    </lineage>
</organism>
<name>A0A6F9DI23_9ASCI</name>
<keyword evidence="1" id="KW-0812">Transmembrane</keyword>
<keyword evidence="1" id="KW-1133">Transmembrane helix</keyword>
<reference evidence="2" key="1">
    <citation type="submission" date="2020-04" db="EMBL/GenBank/DDBJ databases">
        <authorList>
            <person name="Neveu A P."/>
        </authorList>
    </citation>
    <scope>NUCLEOTIDE SEQUENCE</scope>
    <source>
        <tissue evidence="2">Whole embryo</tissue>
    </source>
</reference>
<feature type="transmembrane region" description="Helical" evidence="1">
    <location>
        <begin position="257"/>
        <end position="276"/>
    </location>
</feature>
<feature type="transmembrane region" description="Helical" evidence="1">
    <location>
        <begin position="204"/>
        <end position="227"/>
    </location>
</feature>
<proteinExistence type="evidence at transcript level"/>
<dbReference type="EMBL" id="LR787210">
    <property type="protein sequence ID" value="CAB3263072.1"/>
    <property type="molecule type" value="mRNA"/>
</dbReference>
<feature type="transmembrane region" description="Helical" evidence="1">
    <location>
        <begin position="98"/>
        <end position="118"/>
    </location>
</feature>
<feature type="transmembrane region" description="Helical" evidence="1">
    <location>
        <begin position="324"/>
        <end position="343"/>
    </location>
</feature>
<accession>A0A6F9DI23</accession>
<dbReference type="AlphaFoldDB" id="A0A6F9DI23"/>
<feature type="transmembrane region" description="Helical" evidence="1">
    <location>
        <begin position="296"/>
        <end position="318"/>
    </location>
</feature>
<keyword evidence="1" id="KW-0472">Membrane</keyword>
<evidence type="ECO:0000313" key="2">
    <source>
        <dbReference type="EMBL" id="CAB3263072.1"/>
    </source>
</evidence>
<feature type="transmembrane region" description="Helical" evidence="1">
    <location>
        <begin position="163"/>
        <end position="183"/>
    </location>
</feature>
<protein>
    <submittedName>
        <fullName evidence="2">Uncharacterized protein LOC100187425</fullName>
    </submittedName>
</protein>
<feature type="transmembrane region" description="Helical" evidence="1">
    <location>
        <begin position="130"/>
        <end position="148"/>
    </location>
</feature>
<evidence type="ECO:0000256" key="1">
    <source>
        <dbReference type="SAM" id="Phobius"/>
    </source>
</evidence>
<sequence>MSFYRGYFELRLGNFSKNLLRGNFTYKFNNLVFSIVLNVSMTKIVETKTADLDNGSFTLTASSAAPTQATLKDNATWNTTALFTGYTEYASRPMEETMIVILIIISAYFSIVAICYQFKHGQANVKWTNRLCTICAVMLLTQSCWFVIEVMNRNNVTDATCKAYVAVSLILLTFNKSFVYLVLWIRQYTFFKNPRLAQNASRTLFVISYITLAGILILPLCTLSFHLAMTSYATPVGCVSKYEGAAVALRLANPVTYMLFALCQVVLLGLVLHPIVGHLRRNNGDGSKIQQVVMRLCACTVICVTTDIGFLVFVSMIPKWASNSFLPVVYSFNAVINTAALYVSFTDAMERFVPCYTRPKNGGEANENITQNETGRTVA</sequence>